<feature type="region of interest" description="Disordered" evidence="1">
    <location>
        <begin position="23"/>
        <end position="42"/>
    </location>
</feature>
<evidence type="ECO:0000256" key="1">
    <source>
        <dbReference type="SAM" id="MobiDB-lite"/>
    </source>
</evidence>
<sequence length="127" mass="13589">MVKYAMLVPCEFYYTVRPQHRPAGLAKPAAGGRRPAATSGGKRLIEVEHAVLAEVATGRGPWPSAAAAPRGPCATSPTPPNHPRHHSPIIDRACLARAASCSLQLLPQRSTLMRYPTARPGAPEHRT</sequence>
<feature type="compositionally biased region" description="Low complexity" evidence="1">
    <location>
        <begin position="23"/>
        <end position="37"/>
    </location>
</feature>
<evidence type="ECO:0000313" key="2">
    <source>
        <dbReference type="EMBL" id="KAG8059310.1"/>
    </source>
</evidence>
<dbReference type="EMBL" id="JAAALK010000287">
    <property type="protein sequence ID" value="KAG8059310.1"/>
    <property type="molecule type" value="Genomic_DNA"/>
</dbReference>
<organism evidence="2 3">
    <name type="scientific">Zizania palustris</name>
    <name type="common">Northern wild rice</name>
    <dbReference type="NCBI Taxonomy" id="103762"/>
    <lineage>
        <taxon>Eukaryota</taxon>
        <taxon>Viridiplantae</taxon>
        <taxon>Streptophyta</taxon>
        <taxon>Embryophyta</taxon>
        <taxon>Tracheophyta</taxon>
        <taxon>Spermatophyta</taxon>
        <taxon>Magnoliopsida</taxon>
        <taxon>Liliopsida</taxon>
        <taxon>Poales</taxon>
        <taxon>Poaceae</taxon>
        <taxon>BOP clade</taxon>
        <taxon>Oryzoideae</taxon>
        <taxon>Oryzeae</taxon>
        <taxon>Zizaniinae</taxon>
        <taxon>Zizania</taxon>
    </lineage>
</organism>
<reference evidence="2" key="2">
    <citation type="submission" date="2021-02" db="EMBL/GenBank/DDBJ databases">
        <authorList>
            <person name="Kimball J.A."/>
            <person name="Haas M.W."/>
            <person name="Macchietto M."/>
            <person name="Kono T."/>
            <person name="Duquette J."/>
            <person name="Shao M."/>
        </authorList>
    </citation>
    <scope>NUCLEOTIDE SEQUENCE</scope>
    <source>
        <tissue evidence="2">Fresh leaf tissue</tissue>
    </source>
</reference>
<accession>A0A8J5VBI1</accession>
<name>A0A8J5VBI1_ZIZPA</name>
<evidence type="ECO:0000313" key="3">
    <source>
        <dbReference type="Proteomes" id="UP000729402"/>
    </source>
</evidence>
<proteinExistence type="predicted"/>
<reference evidence="2" key="1">
    <citation type="journal article" date="2021" name="bioRxiv">
        <title>Whole Genome Assembly and Annotation of Northern Wild Rice, Zizania palustris L., Supports a Whole Genome Duplication in the Zizania Genus.</title>
        <authorList>
            <person name="Haas M."/>
            <person name="Kono T."/>
            <person name="Macchietto M."/>
            <person name="Millas R."/>
            <person name="McGilp L."/>
            <person name="Shao M."/>
            <person name="Duquette J."/>
            <person name="Hirsch C.N."/>
            <person name="Kimball J."/>
        </authorList>
    </citation>
    <scope>NUCLEOTIDE SEQUENCE</scope>
    <source>
        <tissue evidence="2">Fresh leaf tissue</tissue>
    </source>
</reference>
<comment type="caution">
    <text evidence="2">The sequence shown here is derived from an EMBL/GenBank/DDBJ whole genome shotgun (WGS) entry which is preliminary data.</text>
</comment>
<feature type="region of interest" description="Disordered" evidence="1">
    <location>
        <begin position="60"/>
        <end position="87"/>
    </location>
</feature>
<protein>
    <submittedName>
        <fullName evidence="2">Uncharacterized protein</fullName>
    </submittedName>
</protein>
<dbReference type="AlphaFoldDB" id="A0A8J5VBI1"/>
<gene>
    <name evidence="2" type="ORF">GUJ93_ZPchr0002g23678</name>
</gene>
<keyword evidence="3" id="KW-1185">Reference proteome</keyword>
<dbReference type="Proteomes" id="UP000729402">
    <property type="component" value="Unassembled WGS sequence"/>
</dbReference>